<keyword evidence="1" id="KW-1133">Transmembrane helix</keyword>
<keyword evidence="1" id="KW-0812">Transmembrane</keyword>
<feature type="non-terminal residue" evidence="2">
    <location>
        <position position="1"/>
    </location>
</feature>
<keyword evidence="3" id="KW-1185">Reference proteome</keyword>
<feature type="transmembrane region" description="Helical" evidence="1">
    <location>
        <begin position="24"/>
        <end position="43"/>
    </location>
</feature>
<reference evidence="2 3" key="1">
    <citation type="journal article" date="2012" name="PLoS Pathog.">
        <title>The genome of the obligate intracellular parasite Trachipleistophora hominis: new insights into microsporidian genome dynamics and reductive evolution.</title>
        <authorList>
            <person name="Heinz E."/>
            <person name="Williams T.A."/>
            <person name="Nakjang S."/>
            <person name="Noel C.J."/>
            <person name="Swan D.C."/>
            <person name="Goldberg A.V."/>
            <person name="Harris S.R."/>
            <person name="Weinmaier T."/>
            <person name="Markert S."/>
            <person name="Becher D."/>
            <person name="Bernhardt J."/>
            <person name="Dagan T."/>
            <person name="Hacker C."/>
            <person name="Lucocq J.M."/>
            <person name="Schweder T."/>
            <person name="Rattei T."/>
            <person name="Hall N."/>
            <person name="Hirt R.P."/>
            <person name="Embley T.M."/>
        </authorList>
    </citation>
    <scope>NUCLEOTIDE SEQUENCE [LARGE SCALE GENOMIC DNA]</scope>
</reference>
<dbReference type="Proteomes" id="UP000011185">
    <property type="component" value="Unassembled WGS sequence"/>
</dbReference>
<sequence>VNLVAYFYSLMLSLQSILKLSKESFPALLLCVLSYILPTFTYLNE</sequence>
<protein>
    <submittedName>
        <fullName evidence="2">Uncharacterized protein</fullName>
    </submittedName>
</protein>
<dbReference type="EMBL" id="JH993806">
    <property type="protein sequence ID" value="ELQ76915.1"/>
    <property type="molecule type" value="Genomic_DNA"/>
</dbReference>
<dbReference type="InParanoid" id="L7K004"/>
<accession>L7K004</accession>
<gene>
    <name evidence="2" type="ORF">THOM_0112</name>
</gene>
<name>L7K004_TRAHO</name>
<organism evidence="2 3">
    <name type="scientific">Trachipleistophora hominis</name>
    <name type="common">Microsporidian parasite</name>
    <dbReference type="NCBI Taxonomy" id="72359"/>
    <lineage>
        <taxon>Eukaryota</taxon>
        <taxon>Fungi</taxon>
        <taxon>Fungi incertae sedis</taxon>
        <taxon>Microsporidia</taxon>
        <taxon>Pleistophoridae</taxon>
        <taxon>Trachipleistophora</taxon>
    </lineage>
</organism>
<evidence type="ECO:0000313" key="3">
    <source>
        <dbReference type="Proteomes" id="UP000011185"/>
    </source>
</evidence>
<keyword evidence="1" id="KW-0472">Membrane</keyword>
<dbReference type="VEuPathDB" id="MicrosporidiaDB:THOM_0112"/>
<dbReference type="AlphaFoldDB" id="L7K004"/>
<evidence type="ECO:0000256" key="1">
    <source>
        <dbReference type="SAM" id="Phobius"/>
    </source>
</evidence>
<proteinExistence type="predicted"/>
<dbReference type="HOGENOM" id="CLU_3210262_0_0_1"/>
<evidence type="ECO:0000313" key="2">
    <source>
        <dbReference type="EMBL" id="ELQ76915.1"/>
    </source>
</evidence>